<dbReference type="InterPro" id="IPR013332">
    <property type="entry name" value="KPR_N"/>
</dbReference>
<evidence type="ECO:0000256" key="3">
    <source>
        <dbReference type="ARBA" id="ARBA00022857"/>
    </source>
</evidence>
<keyword evidence="9" id="KW-1185">Reference proteome</keyword>
<dbReference type="Pfam" id="PF08546">
    <property type="entry name" value="ApbA_C"/>
    <property type="match status" value="1"/>
</dbReference>
<name>A0A6A6XE57_9PLEO</name>
<reference evidence="8" key="1">
    <citation type="journal article" date="2020" name="Stud. Mycol.">
        <title>101 Dothideomycetes genomes: a test case for predicting lifestyles and emergence of pathogens.</title>
        <authorList>
            <person name="Haridas S."/>
            <person name="Albert R."/>
            <person name="Binder M."/>
            <person name="Bloem J."/>
            <person name="Labutti K."/>
            <person name="Salamov A."/>
            <person name="Andreopoulos B."/>
            <person name="Baker S."/>
            <person name="Barry K."/>
            <person name="Bills G."/>
            <person name="Bluhm B."/>
            <person name="Cannon C."/>
            <person name="Castanera R."/>
            <person name="Culley D."/>
            <person name="Daum C."/>
            <person name="Ezra D."/>
            <person name="Gonzalez J."/>
            <person name="Henrissat B."/>
            <person name="Kuo A."/>
            <person name="Liang C."/>
            <person name="Lipzen A."/>
            <person name="Lutzoni F."/>
            <person name="Magnuson J."/>
            <person name="Mondo S."/>
            <person name="Nolan M."/>
            <person name="Ohm R."/>
            <person name="Pangilinan J."/>
            <person name="Park H.-J."/>
            <person name="Ramirez L."/>
            <person name="Alfaro M."/>
            <person name="Sun H."/>
            <person name="Tritt A."/>
            <person name="Yoshinaga Y."/>
            <person name="Zwiers L.-H."/>
            <person name="Turgeon B."/>
            <person name="Goodwin S."/>
            <person name="Spatafora J."/>
            <person name="Crous P."/>
            <person name="Grigoriev I."/>
        </authorList>
    </citation>
    <scope>NUCLEOTIDE SEQUENCE</scope>
    <source>
        <strain evidence="8">CBS 109.77</strain>
    </source>
</reference>
<dbReference type="InterPro" id="IPR013752">
    <property type="entry name" value="KPA_reductase"/>
</dbReference>
<dbReference type="InterPro" id="IPR036291">
    <property type="entry name" value="NAD(P)-bd_dom_sf"/>
</dbReference>
<evidence type="ECO:0000256" key="4">
    <source>
        <dbReference type="ARBA" id="ARBA00023002"/>
    </source>
</evidence>
<dbReference type="Pfam" id="PF02558">
    <property type="entry name" value="ApbA"/>
    <property type="match status" value="1"/>
</dbReference>
<protein>
    <recommendedName>
        <fullName evidence="2">2-dehydropantoate 2-reductase</fullName>
        <ecNumber evidence="2">1.1.1.169</ecNumber>
    </recommendedName>
    <alternativeName>
        <fullName evidence="5">Ketopantoate reductase</fullName>
    </alternativeName>
</protein>
<dbReference type="EC" id="1.1.1.169" evidence="2"/>
<sequence length="351" mass="38462">MSIHILGIGNLGKLLAHSLRKSHPEIPITLLFHRPGLAEDWERAGRCIEIVRNGQPDRQGGFLWGDVWKERGQIQNLILATKTYSTVQALRPLKDRLGSESTVLFLQNGIGTIDEVTSQVFPQTSSRPNYLAGIINHGIYTTSQFSSVHAGIANAVIGPLLSQFQSMPSTTSPESPTTFLAQKIVNCPILSTSFVSKQEFLHAQLQKLVINAVINPLTVIFDCFNGELFHSARICTLIDRIIAEVSVIIIAILSTTSQEQQTVGSPLLARFDPESLRTTVHAVGAKTAKNISSMRQDVLAGRRTEIDYINGWVIKTGAETGIECPVNARTVKLVKEGRGISEDEIDDVFPS</sequence>
<dbReference type="AlphaFoldDB" id="A0A6A6XE57"/>
<dbReference type="OrthoDB" id="73846at2759"/>
<feature type="domain" description="Ketopantoate reductase N-terminal" evidence="6">
    <location>
        <begin position="3"/>
        <end position="160"/>
    </location>
</feature>
<evidence type="ECO:0000256" key="5">
    <source>
        <dbReference type="ARBA" id="ARBA00032024"/>
    </source>
</evidence>
<dbReference type="GO" id="GO:0008677">
    <property type="term" value="F:2-dehydropantoate 2-reductase activity"/>
    <property type="evidence" value="ECO:0007669"/>
    <property type="project" value="UniProtKB-EC"/>
</dbReference>
<proteinExistence type="inferred from homology"/>
<keyword evidence="3" id="KW-0521">NADP</keyword>
<dbReference type="InterPro" id="IPR050838">
    <property type="entry name" value="Ketopantoate_reductase"/>
</dbReference>
<dbReference type="GO" id="GO:0005739">
    <property type="term" value="C:mitochondrion"/>
    <property type="evidence" value="ECO:0007669"/>
    <property type="project" value="TreeGrafter"/>
</dbReference>
<dbReference type="SUPFAM" id="SSF48179">
    <property type="entry name" value="6-phosphogluconate dehydrogenase C-terminal domain-like"/>
    <property type="match status" value="1"/>
</dbReference>
<dbReference type="PANTHER" id="PTHR43765">
    <property type="entry name" value="2-DEHYDROPANTOATE 2-REDUCTASE-RELATED"/>
    <property type="match status" value="1"/>
</dbReference>
<dbReference type="Gene3D" id="1.10.1040.10">
    <property type="entry name" value="N-(1-d-carboxylethyl)-l-norvaline Dehydrogenase, domain 2"/>
    <property type="match status" value="1"/>
</dbReference>
<evidence type="ECO:0000313" key="9">
    <source>
        <dbReference type="Proteomes" id="UP000799757"/>
    </source>
</evidence>
<dbReference type="EMBL" id="MU001879">
    <property type="protein sequence ID" value="KAF2794799.1"/>
    <property type="molecule type" value="Genomic_DNA"/>
</dbReference>
<feature type="domain" description="Ketopantoate reductase C-terminal" evidence="7">
    <location>
        <begin position="200"/>
        <end position="336"/>
    </location>
</feature>
<dbReference type="GO" id="GO:0015940">
    <property type="term" value="P:pantothenate biosynthetic process"/>
    <property type="evidence" value="ECO:0007669"/>
    <property type="project" value="InterPro"/>
</dbReference>
<dbReference type="InterPro" id="IPR013328">
    <property type="entry name" value="6PGD_dom2"/>
</dbReference>
<dbReference type="SUPFAM" id="SSF51735">
    <property type="entry name" value="NAD(P)-binding Rossmann-fold domains"/>
    <property type="match status" value="1"/>
</dbReference>
<evidence type="ECO:0000256" key="2">
    <source>
        <dbReference type="ARBA" id="ARBA00013014"/>
    </source>
</evidence>
<gene>
    <name evidence="8" type="ORF">K505DRAFT_374381</name>
</gene>
<evidence type="ECO:0000259" key="6">
    <source>
        <dbReference type="Pfam" id="PF02558"/>
    </source>
</evidence>
<organism evidence="8 9">
    <name type="scientific">Melanomma pulvis-pyrius CBS 109.77</name>
    <dbReference type="NCBI Taxonomy" id="1314802"/>
    <lineage>
        <taxon>Eukaryota</taxon>
        <taxon>Fungi</taxon>
        <taxon>Dikarya</taxon>
        <taxon>Ascomycota</taxon>
        <taxon>Pezizomycotina</taxon>
        <taxon>Dothideomycetes</taxon>
        <taxon>Pleosporomycetidae</taxon>
        <taxon>Pleosporales</taxon>
        <taxon>Melanommataceae</taxon>
        <taxon>Melanomma</taxon>
    </lineage>
</organism>
<dbReference type="GO" id="GO:0050661">
    <property type="term" value="F:NADP binding"/>
    <property type="evidence" value="ECO:0007669"/>
    <property type="project" value="TreeGrafter"/>
</dbReference>
<evidence type="ECO:0000256" key="1">
    <source>
        <dbReference type="ARBA" id="ARBA00007870"/>
    </source>
</evidence>
<dbReference type="Proteomes" id="UP000799757">
    <property type="component" value="Unassembled WGS sequence"/>
</dbReference>
<evidence type="ECO:0000259" key="7">
    <source>
        <dbReference type="Pfam" id="PF08546"/>
    </source>
</evidence>
<dbReference type="Gene3D" id="3.40.50.720">
    <property type="entry name" value="NAD(P)-binding Rossmann-like Domain"/>
    <property type="match status" value="1"/>
</dbReference>
<evidence type="ECO:0000313" key="8">
    <source>
        <dbReference type="EMBL" id="KAF2794799.1"/>
    </source>
</evidence>
<dbReference type="InterPro" id="IPR008927">
    <property type="entry name" value="6-PGluconate_DH-like_C_sf"/>
</dbReference>
<dbReference type="PANTHER" id="PTHR43765:SF2">
    <property type="entry name" value="2-DEHYDROPANTOATE 2-REDUCTASE"/>
    <property type="match status" value="1"/>
</dbReference>
<dbReference type="InterPro" id="IPR003710">
    <property type="entry name" value="ApbA"/>
</dbReference>
<accession>A0A6A6XE57</accession>
<dbReference type="NCBIfam" id="TIGR00745">
    <property type="entry name" value="apbA_panE"/>
    <property type="match status" value="1"/>
</dbReference>
<keyword evidence="4" id="KW-0560">Oxidoreductase</keyword>
<comment type="similarity">
    <text evidence="1">Belongs to the ketopantoate reductase family.</text>
</comment>